<proteinExistence type="predicted"/>
<dbReference type="Gene3D" id="3.10.180.10">
    <property type="entry name" value="2,3-Dihydroxybiphenyl 1,2-Dioxygenase, domain 1"/>
    <property type="match status" value="2"/>
</dbReference>
<dbReference type="PROSITE" id="PS51819">
    <property type="entry name" value="VOC"/>
    <property type="match status" value="2"/>
</dbReference>
<dbReference type="CDD" id="cd06587">
    <property type="entry name" value="VOC"/>
    <property type="match status" value="1"/>
</dbReference>
<dbReference type="InterPro" id="IPR037523">
    <property type="entry name" value="VOC_core"/>
</dbReference>
<sequence length="266" mass="31085">MNKPYFQFDGGFIMVPYDRFEEGVEWYRKHMGWALIDTVTGPVGRKAFFRLPGGGQANLKSFEMDLEHFNQRDYEEGNCRFCFRTANLEETVNYFGEHDIECSKPVQLPDGTLTADIQAFAGVRMTLCEDRASEGQHPEARVIRYAAKPLWLGVRDLEASVAWYEHVLGLERSETDYSDQGFALLRDRKDHWDYVWLQQLASCSPVVKANPGARLYFLVDGREDFLETQRWLKQQDIETTEPVGERWTGYHFYDPDGNRLNVWNYY</sequence>
<organism evidence="2 3">
    <name type="scientific">Paenibacillus spongiae</name>
    <dbReference type="NCBI Taxonomy" id="2909671"/>
    <lineage>
        <taxon>Bacteria</taxon>
        <taxon>Bacillati</taxon>
        <taxon>Bacillota</taxon>
        <taxon>Bacilli</taxon>
        <taxon>Bacillales</taxon>
        <taxon>Paenibacillaceae</taxon>
        <taxon>Paenibacillus</taxon>
    </lineage>
</organism>
<evidence type="ECO:0000313" key="3">
    <source>
        <dbReference type="Proteomes" id="UP001057877"/>
    </source>
</evidence>
<reference evidence="2" key="1">
    <citation type="submission" date="2022-01" db="EMBL/GenBank/DDBJ databases">
        <title>Paenibacillus spongiae sp. nov., isolated from marine sponge.</title>
        <authorList>
            <person name="Li Z."/>
            <person name="Zhang M."/>
        </authorList>
    </citation>
    <scope>NUCLEOTIDE SEQUENCE</scope>
    <source>
        <strain evidence="2">PHS-Z3</strain>
    </source>
</reference>
<keyword evidence="3" id="KW-1185">Reference proteome</keyword>
<dbReference type="RefSeq" id="WP_258389300.1">
    <property type="nucleotide sequence ID" value="NZ_CP091430.1"/>
</dbReference>
<dbReference type="Proteomes" id="UP001057877">
    <property type="component" value="Chromosome"/>
</dbReference>
<dbReference type="InterPro" id="IPR004360">
    <property type="entry name" value="Glyas_Fos-R_dOase_dom"/>
</dbReference>
<evidence type="ECO:0000313" key="2">
    <source>
        <dbReference type="EMBL" id="UVI33247.1"/>
    </source>
</evidence>
<dbReference type="EMBL" id="CP091430">
    <property type="protein sequence ID" value="UVI33247.1"/>
    <property type="molecule type" value="Genomic_DNA"/>
</dbReference>
<dbReference type="Pfam" id="PF00903">
    <property type="entry name" value="Glyoxalase"/>
    <property type="match status" value="1"/>
</dbReference>
<name>A0ABY5SGW8_9BACL</name>
<evidence type="ECO:0000259" key="1">
    <source>
        <dbReference type="PROSITE" id="PS51819"/>
    </source>
</evidence>
<feature type="domain" description="VOC" evidence="1">
    <location>
        <begin position="146"/>
        <end position="265"/>
    </location>
</feature>
<protein>
    <submittedName>
        <fullName evidence="2">VOC family protein</fullName>
    </submittedName>
</protein>
<feature type="domain" description="VOC" evidence="1">
    <location>
        <begin position="9"/>
        <end position="130"/>
    </location>
</feature>
<dbReference type="InterPro" id="IPR029068">
    <property type="entry name" value="Glyas_Bleomycin-R_OHBP_Dase"/>
</dbReference>
<gene>
    <name evidence="2" type="ORF">L1F29_15995</name>
</gene>
<dbReference type="SUPFAM" id="SSF54593">
    <property type="entry name" value="Glyoxalase/Bleomycin resistance protein/Dihydroxybiphenyl dioxygenase"/>
    <property type="match status" value="1"/>
</dbReference>
<accession>A0ABY5SGW8</accession>